<dbReference type="GO" id="GO:0016787">
    <property type="term" value="F:hydrolase activity"/>
    <property type="evidence" value="ECO:0007669"/>
    <property type="project" value="UniProtKB-KW"/>
</dbReference>
<dbReference type="Pfam" id="PF13487">
    <property type="entry name" value="HD_5"/>
    <property type="match status" value="1"/>
</dbReference>
<dbReference type="AlphaFoldDB" id="A0A645FXP1"/>
<dbReference type="SUPFAM" id="SSF109604">
    <property type="entry name" value="HD-domain/PDEase-like"/>
    <property type="match status" value="1"/>
</dbReference>
<dbReference type="EMBL" id="VSSQ01066729">
    <property type="protein sequence ID" value="MPN19215.1"/>
    <property type="molecule type" value="Genomic_DNA"/>
</dbReference>
<dbReference type="CDD" id="cd00077">
    <property type="entry name" value="HDc"/>
    <property type="match status" value="1"/>
</dbReference>
<proteinExistence type="predicted"/>
<dbReference type="PANTHER" id="PTHR43155">
    <property type="entry name" value="CYCLIC DI-GMP PHOSPHODIESTERASE PA4108-RELATED"/>
    <property type="match status" value="1"/>
</dbReference>
<sequence length="232" mass="25738">MIALARQLGLDEQQVREAGMGGLLHDLGKAMIPPAILNKPGKLSDAEFAVIRTHPDEGHRMLLAGRSISEAVRDICLHHHEKFDGSGYPAGLKGEQISLLARMGAVCDVYDAISSNRPYKAGWDPAESIRRMAEWQGHFDPAVFQAFVRSLGIYPVGSLVRLESGKLGVVVEQGELSLLKPRVKVFFSTRSQAYLKPEIIDIARSREKIAGREDAAKWGIRDIDRWWAGDKR</sequence>
<accession>A0A645FXP1</accession>
<organism evidence="2">
    <name type="scientific">bioreactor metagenome</name>
    <dbReference type="NCBI Taxonomy" id="1076179"/>
    <lineage>
        <taxon>unclassified sequences</taxon>
        <taxon>metagenomes</taxon>
        <taxon>ecological metagenomes</taxon>
    </lineage>
</organism>
<dbReference type="PANTHER" id="PTHR43155:SF2">
    <property type="entry name" value="CYCLIC DI-GMP PHOSPHODIESTERASE PA4108"/>
    <property type="match status" value="1"/>
</dbReference>
<evidence type="ECO:0000259" key="1">
    <source>
        <dbReference type="PROSITE" id="PS51832"/>
    </source>
</evidence>
<reference evidence="2" key="1">
    <citation type="submission" date="2019-08" db="EMBL/GenBank/DDBJ databases">
        <authorList>
            <person name="Kucharzyk K."/>
            <person name="Murdoch R.W."/>
            <person name="Higgins S."/>
            <person name="Loffler F."/>
        </authorList>
    </citation>
    <scope>NUCLEOTIDE SEQUENCE</scope>
</reference>
<evidence type="ECO:0000313" key="2">
    <source>
        <dbReference type="EMBL" id="MPN19215.1"/>
    </source>
</evidence>
<dbReference type="PROSITE" id="PS51832">
    <property type="entry name" value="HD_GYP"/>
    <property type="match status" value="1"/>
</dbReference>
<dbReference type="InterPro" id="IPR003607">
    <property type="entry name" value="HD/PDEase_dom"/>
</dbReference>
<dbReference type="EC" id="3.1.4.-" evidence="2"/>
<name>A0A645FXP1_9ZZZZ</name>
<gene>
    <name evidence="2" type="ORF">SDC9_166581</name>
</gene>
<dbReference type="Gene3D" id="1.10.3210.10">
    <property type="entry name" value="Hypothetical protein af1432"/>
    <property type="match status" value="1"/>
</dbReference>
<comment type="caution">
    <text evidence="2">The sequence shown here is derived from an EMBL/GenBank/DDBJ whole genome shotgun (WGS) entry which is preliminary data.</text>
</comment>
<keyword evidence="2" id="KW-0378">Hydrolase</keyword>
<dbReference type="InterPro" id="IPR037522">
    <property type="entry name" value="HD_GYP_dom"/>
</dbReference>
<protein>
    <submittedName>
        <fullName evidence="2">Cyclic di-GMP phosphodiesterase</fullName>
        <ecNumber evidence="2">3.1.4.-</ecNumber>
    </submittedName>
</protein>
<feature type="domain" description="HD-GYP" evidence="1">
    <location>
        <begin position="1"/>
        <end position="163"/>
    </location>
</feature>